<dbReference type="EMBL" id="JAULSU010000001">
    <property type="protein sequence ID" value="KAK0633166.1"/>
    <property type="molecule type" value="Genomic_DNA"/>
</dbReference>
<protein>
    <submittedName>
        <fullName evidence="1">Uncharacterized protein</fullName>
    </submittedName>
</protein>
<comment type="caution">
    <text evidence="1">The sequence shown here is derived from an EMBL/GenBank/DDBJ whole genome shotgun (WGS) entry which is preliminary data.</text>
</comment>
<name>A0AA39XFS4_9PEZI</name>
<accession>A0AA39XFS4</accession>
<gene>
    <name evidence="1" type="ORF">B0T14DRAFT_55513</name>
</gene>
<organism evidence="1 2">
    <name type="scientific">Immersiella caudata</name>
    <dbReference type="NCBI Taxonomy" id="314043"/>
    <lineage>
        <taxon>Eukaryota</taxon>
        <taxon>Fungi</taxon>
        <taxon>Dikarya</taxon>
        <taxon>Ascomycota</taxon>
        <taxon>Pezizomycotina</taxon>
        <taxon>Sordariomycetes</taxon>
        <taxon>Sordariomycetidae</taxon>
        <taxon>Sordariales</taxon>
        <taxon>Lasiosphaeriaceae</taxon>
        <taxon>Immersiella</taxon>
    </lineage>
</organism>
<proteinExistence type="predicted"/>
<dbReference type="Proteomes" id="UP001175000">
    <property type="component" value="Unassembled WGS sequence"/>
</dbReference>
<sequence>MQPEALAAGPMALRQMSGIGPKKSHRLLQLMMKHLFAVTASRRSSNTPSLKSKTTESKEIGLTAGCFRTGVPADYTSRLANWQAKSVWISPPPLRPRRRGQTRLDGASRITAASQGRVHCTKELTRLAAPTVSSLHRKPAIASSQTQQANQEADGGRCACCCYSWPPVYHRTPSGPSSRQVGQSYLSQLAVAFGLVPMISAWQSALSGHAEMMLEGLRRFASLITALLPISLLERGFDATPKSLSRRFGNTAA</sequence>
<dbReference type="AlphaFoldDB" id="A0AA39XFS4"/>
<reference evidence="1" key="1">
    <citation type="submission" date="2023-06" db="EMBL/GenBank/DDBJ databases">
        <title>Genome-scale phylogeny and comparative genomics of the fungal order Sordariales.</title>
        <authorList>
            <consortium name="Lawrence Berkeley National Laboratory"/>
            <person name="Hensen N."/>
            <person name="Bonometti L."/>
            <person name="Westerberg I."/>
            <person name="Brannstrom I.O."/>
            <person name="Guillou S."/>
            <person name="Cros-Aarteil S."/>
            <person name="Calhoun S."/>
            <person name="Haridas S."/>
            <person name="Kuo A."/>
            <person name="Mondo S."/>
            <person name="Pangilinan J."/>
            <person name="Riley R."/>
            <person name="Labutti K."/>
            <person name="Andreopoulos B."/>
            <person name="Lipzen A."/>
            <person name="Chen C."/>
            <person name="Yanf M."/>
            <person name="Daum C."/>
            <person name="Ng V."/>
            <person name="Clum A."/>
            <person name="Steindorff A."/>
            <person name="Ohm R."/>
            <person name="Martin F."/>
            <person name="Silar P."/>
            <person name="Natvig D."/>
            <person name="Lalanne C."/>
            <person name="Gautier V."/>
            <person name="Ament-Velasquez S.L."/>
            <person name="Kruys A."/>
            <person name="Hutchinson M.I."/>
            <person name="Powell A.J."/>
            <person name="Barry K."/>
            <person name="Miller A.N."/>
            <person name="Grigoriev I.V."/>
            <person name="Debuchy R."/>
            <person name="Gladieux P."/>
            <person name="Thoren M.H."/>
            <person name="Johannesson H."/>
        </authorList>
    </citation>
    <scope>NUCLEOTIDE SEQUENCE</scope>
    <source>
        <strain evidence="1">CBS 606.72</strain>
    </source>
</reference>
<keyword evidence="2" id="KW-1185">Reference proteome</keyword>
<evidence type="ECO:0000313" key="2">
    <source>
        <dbReference type="Proteomes" id="UP001175000"/>
    </source>
</evidence>
<evidence type="ECO:0000313" key="1">
    <source>
        <dbReference type="EMBL" id="KAK0633166.1"/>
    </source>
</evidence>